<protein>
    <submittedName>
        <fullName evidence="2">Coiled-coil-helix-coiled-coil-helix domain containing 10</fullName>
    </submittedName>
</protein>
<evidence type="ECO:0000313" key="3">
    <source>
        <dbReference type="Proteomes" id="UP000694400"/>
    </source>
</evidence>
<reference evidence="2" key="2">
    <citation type="submission" date="2025-08" db="UniProtKB">
        <authorList>
            <consortium name="Ensembl"/>
        </authorList>
    </citation>
    <scope>IDENTIFICATION</scope>
</reference>
<name>A0A8B9Z8S0_ANAPL</name>
<dbReference type="GO" id="GO:0005739">
    <property type="term" value="C:mitochondrion"/>
    <property type="evidence" value="ECO:0007669"/>
    <property type="project" value="TreeGrafter"/>
</dbReference>
<dbReference type="AlphaFoldDB" id="A0A8B9Z8S0"/>
<dbReference type="PROSITE" id="PS51808">
    <property type="entry name" value="CHCH"/>
    <property type="match status" value="1"/>
</dbReference>
<proteinExistence type="predicted"/>
<dbReference type="Ensembl" id="ENSAPLT00020008213.1">
    <property type="protein sequence ID" value="ENSAPLP00020007632.1"/>
    <property type="gene ID" value="ENSAPLG00020005590.1"/>
</dbReference>
<feature type="region of interest" description="Disordered" evidence="1">
    <location>
        <begin position="115"/>
        <end position="171"/>
    </location>
</feature>
<accession>A0A8B9Z8S0</accession>
<dbReference type="GO" id="GO:0007005">
    <property type="term" value="P:mitochondrion organization"/>
    <property type="evidence" value="ECO:0007669"/>
    <property type="project" value="InterPro"/>
</dbReference>
<sequence length="298" mass="30895">MPSFFLGPWTLEQEQDAVRYLHTAVWSWVPSGGFLPAGCSLSSSFSPLFFLSSCPPLLGRLCLAGAGWLQELCTPFLRGLGLGEGHRGSCCHHSGARHGHFGSLTKHISCSLAGERQRPSVTGGSPPQPALPSAEARPRAPPGGHERARARGRPPRAAGPAPAAPAPPAQPGLMAQMASTAAGVAVGSAVGHVVGSALTGAFGGSSEPSKAAPAQEPRQQPPSQQQPPFGPCHYEVKQFLECATTQRDLTLCEGFNEALKQCKYSNGEWGRRGEGAAAGRAPEGLKAVQTGCRASPAL</sequence>
<evidence type="ECO:0000256" key="1">
    <source>
        <dbReference type="SAM" id="MobiDB-lite"/>
    </source>
</evidence>
<reference evidence="2" key="1">
    <citation type="submission" date="2019-08" db="EMBL/GenBank/DDBJ databases">
        <title>Three high-quality genomes provides insights into domestication of ducks.</title>
        <authorList>
            <person name="Hou Z.C."/>
            <person name="Zhu F."/>
            <person name="Yin Z.T."/>
            <person name="Zhang F."/>
        </authorList>
    </citation>
    <scope>NUCLEOTIDE SEQUENCE [LARGE SCALE GENOMIC DNA]</scope>
</reference>
<dbReference type="InterPro" id="IPR055304">
    <property type="entry name" value="CHCHD2/10-like"/>
</dbReference>
<dbReference type="PANTHER" id="PTHR13523:SF4">
    <property type="entry name" value="COILED-COIL-HELIX-COILED-COIL-HELIX DOMAIN-CONTAINING PROTEIN 10, MITOCHONDRIAL"/>
    <property type="match status" value="1"/>
</dbReference>
<feature type="region of interest" description="Disordered" evidence="1">
    <location>
        <begin position="201"/>
        <end position="231"/>
    </location>
</feature>
<evidence type="ECO:0000313" key="2">
    <source>
        <dbReference type="Ensembl" id="ENSAPLP00020007632.1"/>
    </source>
</evidence>
<dbReference type="PANTHER" id="PTHR13523">
    <property type="entry name" value="COILED-COIL-HELIX-COILED-COIL-HELIX DOMAIN CONTAINING 2/NUR77"/>
    <property type="match status" value="1"/>
</dbReference>
<dbReference type="GO" id="GO:0005634">
    <property type="term" value="C:nucleus"/>
    <property type="evidence" value="ECO:0007669"/>
    <property type="project" value="TreeGrafter"/>
</dbReference>
<organism evidence="2 3">
    <name type="scientific">Anas platyrhynchos</name>
    <name type="common">Mallard</name>
    <name type="synonym">Anas boschas</name>
    <dbReference type="NCBI Taxonomy" id="8839"/>
    <lineage>
        <taxon>Eukaryota</taxon>
        <taxon>Metazoa</taxon>
        <taxon>Chordata</taxon>
        <taxon>Craniata</taxon>
        <taxon>Vertebrata</taxon>
        <taxon>Euteleostomi</taxon>
        <taxon>Archelosauria</taxon>
        <taxon>Archosauria</taxon>
        <taxon>Dinosauria</taxon>
        <taxon>Saurischia</taxon>
        <taxon>Theropoda</taxon>
        <taxon>Coelurosauria</taxon>
        <taxon>Aves</taxon>
        <taxon>Neognathae</taxon>
        <taxon>Galloanserae</taxon>
        <taxon>Anseriformes</taxon>
        <taxon>Anatidae</taxon>
        <taxon>Anatinae</taxon>
        <taxon>Anas</taxon>
    </lineage>
</organism>
<feature type="compositionally biased region" description="Low complexity" evidence="1">
    <location>
        <begin position="211"/>
        <end position="223"/>
    </location>
</feature>
<dbReference type="Proteomes" id="UP000694400">
    <property type="component" value="Chromosome 17"/>
</dbReference>
<reference evidence="2" key="3">
    <citation type="submission" date="2025-09" db="UniProtKB">
        <authorList>
            <consortium name="Ensembl"/>
        </authorList>
    </citation>
    <scope>IDENTIFICATION</scope>
</reference>